<evidence type="ECO:0000313" key="4">
    <source>
        <dbReference type="EMBL" id="UVC14573.1"/>
    </source>
</evidence>
<name>A0ABY5QU36_9HYPH</name>
<keyword evidence="5" id="KW-1185">Reference proteome</keyword>
<organism evidence="4 5">
    <name type="scientific">Mesorhizobium onobrychidis</name>
    <dbReference type="NCBI Taxonomy" id="2775404"/>
    <lineage>
        <taxon>Bacteria</taxon>
        <taxon>Pseudomonadati</taxon>
        <taxon>Pseudomonadota</taxon>
        <taxon>Alphaproteobacteria</taxon>
        <taxon>Hyphomicrobiales</taxon>
        <taxon>Phyllobacteriaceae</taxon>
        <taxon>Mesorhizobium</taxon>
    </lineage>
</organism>
<proteinExistence type="predicted"/>
<dbReference type="InterPro" id="IPR011004">
    <property type="entry name" value="Trimer_LpxA-like_sf"/>
</dbReference>
<gene>
    <name evidence="4" type="ORF">IHQ72_28720</name>
</gene>
<reference evidence="4" key="1">
    <citation type="submission" date="2020-09" db="EMBL/GenBank/DDBJ databases">
        <title>Rhizobia associated with sainfoin plants.</title>
        <authorList>
            <person name="Asharfi S."/>
            <person name="Kuzmanovic N."/>
            <person name="Bunk B."/>
            <person name="Sproeer C."/>
            <person name="Becker M."/>
            <person name="Thuenen T."/>
        </authorList>
    </citation>
    <scope>NUCLEOTIDE SEQUENCE</scope>
    <source>
        <strain evidence="4">OM4</strain>
    </source>
</reference>
<evidence type="ECO:0000256" key="1">
    <source>
        <dbReference type="ARBA" id="ARBA00022679"/>
    </source>
</evidence>
<dbReference type="Pfam" id="PF00132">
    <property type="entry name" value="Hexapep"/>
    <property type="match status" value="1"/>
</dbReference>
<keyword evidence="1" id="KW-0808">Transferase</keyword>
<dbReference type="Gene3D" id="2.160.10.10">
    <property type="entry name" value="Hexapeptide repeat proteins"/>
    <property type="match status" value="1"/>
</dbReference>
<dbReference type="Proteomes" id="UP001058098">
    <property type="component" value="Chromosome"/>
</dbReference>
<evidence type="ECO:0000313" key="5">
    <source>
        <dbReference type="Proteomes" id="UP001058098"/>
    </source>
</evidence>
<sequence>MIARIGHLYDIISRFYWSVRVRLQLRIRRVPLPKGFVVLGPLGLSARGRIRIGENVTIVNSSRFNRAGINHPTQLVAGQGATLTIGNNTGISGAAIFCSESITIGDHVLIGANCNIYDTDFHPVDFMQRREGMPCNTAPIVIEDDAWLGAGVTVLKGVVIGARSVIAAGSVVTSDIPPDCLAGGVPCKVIRLLTPKHPPDAMRSAWRSS</sequence>
<dbReference type="RefSeq" id="WP_258118896.1">
    <property type="nucleotide sequence ID" value="NZ_CP062229.1"/>
</dbReference>
<dbReference type="InterPro" id="IPR001451">
    <property type="entry name" value="Hexapep"/>
</dbReference>
<accession>A0ABY5QU36</accession>
<dbReference type="EMBL" id="CP062229">
    <property type="protein sequence ID" value="UVC14573.1"/>
    <property type="molecule type" value="Genomic_DNA"/>
</dbReference>
<dbReference type="InterPro" id="IPR018357">
    <property type="entry name" value="Hexapep_transf_CS"/>
</dbReference>
<keyword evidence="2" id="KW-0677">Repeat</keyword>
<dbReference type="InterPro" id="IPR051159">
    <property type="entry name" value="Hexapeptide_acetyltransf"/>
</dbReference>
<dbReference type="SUPFAM" id="SSF51161">
    <property type="entry name" value="Trimeric LpxA-like enzymes"/>
    <property type="match status" value="1"/>
</dbReference>
<dbReference type="PANTHER" id="PTHR23416">
    <property type="entry name" value="SIALIC ACID SYNTHASE-RELATED"/>
    <property type="match status" value="1"/>
</dbReference>
<dbReference type="PROSITE" id="PS00101">
    <property type="entry name" value="HEXAPEP_TRANSFERASES"/>
    <property type="match status" value="1"/>
</dbReference>
<protein>
    <submittedName>
        <fullName evidence="4">Acyltransferase</fullName>
    </submittedName>
</protein>
<dbReference type="GO" id="GO:0016746">
    <property type="term" value="F:acyltransferase activity"/>
    <property type="evidence" value="ECO:0007669"/>
    <property type="project" value="UniProtKB-KW"/>
</dbReference>
<keyword evidence="3 4" id="KW-0012">Acyltransferase</keyword>
<evidence type="ECO:0000256" key="3">
    <source>
        <dbReference type="ARBA" id="ARBA00023315"/>
    </source>
</evidence>
<dbReference type="PANTHER" id="PTHR23416:SF78">
    <property type="entry name" value="LIPOPOLYSACCHARIDE BIOSYNTHESIS O-ACETYL TRANSFERASE WBBJ-RELATED"/>
    <property type="match status" value="1"/>
</dbReference>
<dbReference type="Pfam" id="PF14602">
    <property type="entry name" value="Hexapep_2"/>
    <property type="match status" value="1"/>
</dbReference>
<evidence type="ECO:0000256" key="2">
    <source>
        <dbReference type="ARBA" id="ARBA00022737"/>
    </source>
</evidence>